<organism evidence="5 6">
    <name type="scientific">Penicillium ucsense</name>
    <dbReference type="NCBI Taxonomy" id="2839758"/>
    <lineage>
        <taxon>Eukaryota</taxon>
        <taxon>Fungi</taxon>
        <taxon>Dikarya</taxon>
        <taxon>Ascomycota</taxon>
        <taxon>Pezizomycotina</taxon>
        <taxon>Eurotiomycetes</taxon>
        <taxon>Eurotiomycetidae</taxon>
        <taxon>Eurotiales</taxon>
        <taxon>Aspergillaceae</taxon>
        <taxon>Penicillium</taxon>
    </lineage>
</organism>
<dbReference type="InterPro" id="IPR015422">
    <property type="entry name" value="PyrdxlP-dep_Trfase_small"/>
</dbReference>
<dbReference type="InterPro" id="IPR004839">
    <property type="entry name" value="Aminotransferase_I/II_large"/>
</dbReference>
<dbReference type="GO" id="GO:0003824">
    <property type="term" value="F:catalytic activity"/>
    <property type="evidence" value="ECO:0007669"/>
    <property type="project" value="InterPro"/>
</dbReference>
<dbReference type="CDD" id="cd00609">
    <property type="entry name" value="AAT_like"/>
    <property type="match status" value="1"/>
</dbReference>
<dbReference type="InterPro" id="IPR015424">
    <property type="entry name" value="PyrdxlP-dep_Trfase"/>
</dbReference>
<proteinExistence type="inferred from homology"/>
<dbReference type="PROSITE" id="PS00105">
    <property type="entry name" value="AA_TRANSFER_CLASS_1"/>
    <property type="match status" value="1"/>
</dbReference>
<reference evidence="5" key="1">
    <citation type="journal article" date="2020" name="Front. Microbiol.">
        <title>Gene regulatory networks of Penicillium echinulatum 2HH and Penicillium oxalicum 114-2 inferred by a computational biology approach.</title>
        <authorList>
            <person name="Lenz A.R."/>
            <person name="Galan-Vasquez E."/>
            <person name="Balbinot E."/>
            <person name="De Abreu F.P."/>
            <person name="De Oliveira N.S."/>
            <person name="Da Rosa L.O."/>
            <person name="De Avila E Silva S."/>
            <person name="Camassola M."/>
            <person name="Dillon A.J.P."/>
            <person name="Perez-Rueda E."/>
        </authorList>
    </citation>
    <scope>NUCLEOTIDE SEQUENCE</scope>
    <source>
        <strain evidence="5">S1M29</strain>
    </source>
</reference>
<keyword evidence="2" id="KW-0663">Pyridoxal phosphate</keyword>
<evidence type="ECO:0000256" key="3">
    <source>
        <dbReference type="SAM" id="MobiDB-lite"/>
    </source>
</evidence>
<accession>A0A8J8WM78</accession>
<dbReference type="Gene3D" id="3.40.640.10">
    <property type="entry name" value="Type I PLP-dependent aspartate aminotransferase-like (Major domain)"/>
    <property type="match status" value="1"/>
</dbReference>
<dbReference type="InterPro" id="IPR015421">
    <property type="entry name" value="PyrdxlP-dep_Trfase_major"/>
</dbReference>
<comment type="similarity">
    <text evidence="1">Belongs to the class-I pyridoxal-phosphate-dependent aminotransferase family.</text>
</comment>
<keyword evidence="6" id="KW-1185">Reference proteome</keyword>
<comment type="caution">
    <text evidence="5">The sequence shown here is derived from an EMBL/GenBank/DDBJ whole genome shotgun (WGS) entry which is preliminary data.</text>
</comment>
<evidence type="ECO:0000259" key="4">
    <source>
        <dbReference type="Pfam" id="PF00155"/>
    </source>
</evidence>
<sequence>MSEIAPFALPQWIDSQGAGASLPLAGSATPGLSVQDLIDLSTDKETTTANLASIQSLKMTLGSFSGGAQLRHQIAGLYNETITADHIFPTHGTTGANALLFQSLLNPGDHVIAMYPCYTQLISLPKAVPNVDVSYWKLDLDDQARPDINQLKALIRPTTKLIVVNNPNNPTGTVLSKQTQMEIVSIARSHNLTVLADEIFLALHHGVSDSKDAPLSFVDLPGPSPSTTASPTSPLSASSPPYENIIITSSMSKAWGLSGLRIGWLATRNPTILSHCFNRGLYTIMALSNIDELIAAEALSDRCRPAIQAKHLELARRNLQMLDAFVAKHKDVCSWARPVAGGTGFLRFRDGKTGEPVDDVEFCEVLVRQKGVLLAPGTKCFGIVGDVHLQGSGMEDEGERLEMLRGFVRVHVTVDPVVMEKGLAAIDEFVREQAQ</sequence>
<dbReference type="SUPFAM" id="SSF53383">
    <property type="entry name" value="PLP-dependent transferases"/>
    <property type="match status" value="1"/>
</dbReference>
<evidence type="ECO:0000313" key="5">
    <source>
        <dbReference type="EMBL" id="KAF7719559.1"/>
    </source>
</evidence>
<dbReference type="OrthoDB" id="7042322at2759"/>
<dbReference type="Gene3D" id="3.90.1150.10">
    <property type="entry name" value="Aspartate Aminotransferase, domain 1"/>
    <property type="match status" value="1"/>
</dbReference>
<dbReference type="PANTHER" id="PTHR43510:SF1">
    <property type="entry name" value="AMINOTRANSFERASE FUNCTION, HYPOTHETICAL (EUROFUNG)"/>
    <property type="match status" value="1"/>
</dbReference>
<dbReference type="PANTHER" id="PTHR43510">
    <property type="entry name" value="AMINOTRANSFERASE FUNCTION, HYPOTHETICAL (EUROFUNG)"/>
    <property type="match status" value="1"/>
</dbReference>
<dbReference type="GO" id="GO:0030170">
    <property type="term" value="F:pyridoxal phosphate binding"/>
    <property type="evidence" value="ECO:0007669"/>
    <property type="project" value="InterPro"/>
</dbReference>
<protein>
    <recommendedName>
        <fullName evidence="4">Aminotransferase class I/classII large domain-containing protein</fullName>
    </recommendedName>
</protein>
<feature type="domain" description="Aminotransferase class I/classII large" evidence="4">
    <location>
        <begin position="58"/>
        <end position="379"/>
    </location>
</feature>
<feature type="region of interest" description="Disordered" evidence="3">
    <location>
        <begin position="218"/>
        <end position="238"/>
    </location>
</feature>
<evidence type="ECO:0000256" key="2">
    <source>
        <dbReference type="ARBA" id="ARBA00022898"/>
    </source>
</evidence>
<name>A0A8J8WM78_9EURO</name>
<dbReference type="InterPro" id="IPR004838">
    <property type="entry name" value="NHTrfase_class1_PyrdxlP-BS"/>
</dbReference>
<evidence type="ECO:0000256" key="1">
    <source>
        <dbReference type="ARBA" id="ARBA00007441"/>
    </source>
</evidence>
<evidence type="ECO:0000313" key="6">
    <source>
        <dbReference type="Proteomes" id="UP000631181"/>
    </source>
</evidence>
<dbReference type="AlphaFoldDB" id="A0A8J8WM78"/>
<gene>
    <name evidence="5" type="ORF">PECM_005454</name>
</gene>
<dbReference type="Pfam" id="PF00155">
    <property type="entry name" value="Aminotran_1_2"/>
    <property type="match status" value="1"/>
</dbReference>
<dbReference type="Proteomes" id="UP000631181">
    <property type="component" value="Unassembled WGS sequence"/>
</dbReference>
<dbReference type="EMBL" id="WIWV01000004">
    <property type="protein sequence ID" value="KAF7719559.1"/>
    <property type="molecule type" value="Genomic_DNA"/>
</dbReference>
<feature type="compositionally biased region" description="Low complexity" evidence="3">
    <location>
        <begin position="225"/>
        <end position="238"/>
    </location>
</feature>